<keyword evidence="1" id="KW-1133">Transmembrane helix</keyword>
<reference evidence="2 3" key="1">
    <citation type="submission" date="2018-04" db="EMBL/GenBank/DDBJ databases">
        <title>Sphingobacterium sp. M46 Genome.</title>
        <authorList>
            <person name="Cheng J."/>
            <person name="Li Y."/>
        </authorList>
    </citation>
    <scope>NUCLEOTIDE SEQUENCE [LARGE SCALE GENOMIC DNA]</scope>
    <source>
        <strain evidence="2 3">M46</strain>
    </source>
</reference>
<accession>A0A363NLV0</accession>
<feature type="transmembrane region" description="Helical" evidence="1">
    <location>
        <begin position="6"/>
        <end position="31"/>
    </location>
</feature>
<gene>
    <name evidence="2" type="ORF">DCO56_25830</name>
</gene>
<name>A0A363NLV0_9SPHI</name>
<dbReference type="EMBL" id="QCXX01000009">
    <property type="protein sequence ID" value="PUV21755.1"/>
    <property type="molecule type" value="Genomic_DNA"/>
</dbReference>
<feature type="transmembrane region" description="Helical" evidence="1">
    <location>
        <begin position="52"/>
        <end position="74"/>
    </location>
</feature>
<keyword evidence="3" id="KW-1185">Reference proteome</keyword>
<evidence type="ECO:0000313" key="2">
    <source>
        <dbReference type="EMBL" id="PUV21755.1"/>
    </source>
</evidence>
<keyword evidence="1" id="KW-0472">Membrane</keyword>
<dbReference type="Proteomes" id="UP000250831">
    <property type="component" value="Unassembled WGS sequence"/>
</dbReference>
<organism evidence="2 3">
    <name type="scientific">Sphingobacterium athyrii</name>
    <dbReference type="NCBI Taxonomy" id="2152717"/>
    <lineage>
        <taxon>Bacteria</taxon>
        <taxon>Pseudomonadati</taxon>
        <taxon>Bacteroidota</taxon>
        <taxon>Sphingobacteriia</taxon>
        <taxon>Sphingobacteriales</taxon>
        <taxon>Sphingobacteriaceae</taxon>
        <taxon>Sphingobacterium</taxon>
    </lineage>
</organism>
<sequence length="76" mass="9209">MAGSYLLIFCFLLFTISPHWAQIFSVTYPFLAYIYFIWKANRFFKSRNRKQYNLSLIVICLLFILLLVIVFQFLRN</sequence>
<dbReference type="AlphaFoldDB" id="A0A363NLV0"/>
<evidence type="ECO:0000313" key="3">
    <source>
        <dbReference type="Proteomes" id="UP000250831"/>
    </source>
</evidence>
<evidence type="ECO:0000256" key="1">
    <source>
        <dbReference type="SAM" id="Phobius"/>
    </source>
</evidence>
<proteinExistence type="predicted"/>
<comment type="caution">
    <text evidence="2">The sequence shown here is derived from an EMBL/GenBank/DDBJ whole genome shotgun (WGS) entry which is preliminary data.</text>
</comment>
<keyword evidence="1" id="KW-0812">Transmembrane</keyword>
<protein>
    <submittedName>
        <fullName evidence="2">Uncharacterized protein</fullName>
    </submittedName>
</protein>